<feature type="domain" description="Matrin-type" evidence="11">
    <location>
        <begin position="445"/>
        <end position="476"/>
    </location>
</feature>
<dbReference type="PROSITE" id="PS00028">
    <property type="entry name" value="ZINC_FINGER_C2H2_1"/>
    <property type="match status" value="1"/>
</dbReference>
<dbReference type="InterPro" id="IPR013087">
    <property type="entry name" value="Znf_C2H2_type"/>
</dbReference>
<feature type="compositionally biased region" description="Low complexity" evidence="9">
    <location>
        <begin position="304"/>
        <end position="317"/>
    </location>
</feature>
<dbReference type="Proteomes" id="UP000245768">
    <property type="component" value="Unassembled WGS sequence"/>
</dbReference>
<comment type="subcellular location">
    <subcellularLocation>
        <location evidence="1">Nucleus</location>
    </subcellularLocation>
</comment>
<evidence type="ECO:0000256" key="8">
    <source>
        <dbReference type="PROSITE-ProRule" id="PRU00042"/>
    </source>
</evidence>
<dbReference type="Pfam" id="PF12108">
    <property type="entry name" value="SF3a60_bindingd"/>
    <property type="match status" value="1"/>
</dbReference>
<dbReference type="InterPro" id="IPR051421">
    <property type="entry name" value="RNA_Proc_DNA_Dmg_Regulator"/>
</dbReference>
<evidence type="ECO:0000256" key="3">
    <source>
        <dbReference type="ARBA" id="ARBA00022553"/>
    </source>
</evidence>
<evidence type="ECO:0000256" key="9">
    <source>
        <dbReference type="SAM" id="MobiDB-lite"/>
    </source>
</evidence>
<dbReference type="OrthoDB" id="2160351at2759"/>
<sequence>MAETSIFEVARQTHEEVERYEQAVADVLGSSAAGHKEQLKRAHQASDLLDRIVSRSAFLDNFYRDVAGERAREMEAIGPSSSDDAMSEFYDRLAKVKDYHKRYPGASADAFQVDFSALEGTGSAAEAAAGLDFVDRMFSGEEAAGRFLDVYVHHDAFLNLKGVRRISYLQYIDILDKIAGDGSRIPDETKRTEGYRRYLRDLQAYLLAFLRKTRPLQDIDMLELTTLATFEDDWDNGRLAGWEDGGERIFGAPARAAPSKPSGDGIWCEACARSFAKQTVFDAHLQGAKHTKAAQRLANGGATGQSTSGAAQGSGAARGDDEAGQVEQAKRRAKAKAMARDEALIQAAGRELLATRAETRANVERRAALTEKERQAEADEAGGDERPRGGDRGQTSGGGGGGDGDDDDDDDDEGRLYNPRRLPLGWDGKPIPYWLYKLHGLGVEFKCEICSDYVYQGRKNFERHFSESRHAFGMRALGLPNTKHFYEITRIEDALALAEKLKKQGKAVADEQGDAEEVEDEHGNTYTKKTYELLKRQGLI</sequence>
<protein>
    <recommendedName>
        <fullName evidence="14">Matrin-type domain-containing protein</fullName>
    </recommendedName>
</protein>
<feature type="domain" description="C2H2-type" evidence="10">
    <location>
        <begin position="266"/>
        <end position="295"/>
    </location>
</feature>
<gene>
    <name evidence="12" type="ORF">FA10DRAFT_263406</name>
</gene>
<feature type="compositionally biased region" description="Acidic residues" evidence="9">
    <location>
        <begin position="403"/>
        <end position="413"/>
    </location>
</feature>
<dbReference type="InParanoid" id="A0A316YUA4"/>
<dbReference type="Gene3D" id="3.30.160.60">
    <property type="entry name" value="Classic Zinc Finger"/>
    <property type="match status" value="1"/>
</dbReference>
<dbReference type="Pfam" id="PF11931">
    <property type="entry name" value="SF3a60_Prp9_C"/>
    <property type="match status" value="1"/>
</dbReference>
<dbReference type="InterPro" id="IPR036236">
    <property type="entry name" value="Znf_C2H2_sf"/>
</dbReference>
<dbReference type="SMART" id="SM00451">
    <property type="entry name" value="ZnF_U1"/>
    <property type="match status" value="1"/>
</dbReference>
<reference evidence="12 13" key="1">
    <citation type="journal article" date="2018" name="Mol. Biol. Evol.">
        <title>Broad Genomic Sampling Reveals a Smut Pathogenic Ancestry of the Fungal Clade Ustilaginomycotina.</title>
        <authorList>
            <person name="Kijpornyongpan T."/>
            <person name="Mondo S.J."/>
            <person name="Barry K."/>
            <person name="Sandor L."/>
            <person name="Lee J."/>
            <person name="Lipzen A."/>
            <person name="Pangilinan J."/>
            <person name="LaButti K."/>
            <person name="Hainaut M."/>
            <person name="Henrissat B."/>
            <person name="Grigoriev I.V."/>
            <person name="Spatafora J.W."/>
            <person name="Aime M.C."/>
        </authorList>
    </citation>
    <scope>NUCLEOTIDE SEQUENCE [LARGE SCALE GENOMIC DNA]</scope>
    <source>
        <strain evidence="12 13">MCA 4198</strain>
    </source>
</reference>
<comment type="similarity">
    <text evidence="2">Belongs to the SF3A3 family.</text>
</comment>
<dbReference type="GO" id="GO:0000398">
    <property type="term" value="P:mRNA splicing, via spliceosome"/>
    <property type="evidence" value="ECO:0007669"/>
    <property type="project" value="InterPro"/>
</dbReference>
<dbReference type="InterPro" id="IPR021966">
    <property type="entry name" value="SF3a60_bindingd"/>
</dbReference>
<dbReference type="PANTHER" id="PTHR12786">
    <property type="entry name" value="SPLICING FACTOR SF3A-RELATED"/>
    <property type="match status" value="1"/>
</dbReference>
<keyword evidence="5 8" id="KW-0863">Zinc-finger</keyword>
<dbReference type="Pfam" id="PF16837">
    <property type="entry name" value="SF3A3"/>
    <property type="match status" value="1"/>
</dbReference>
<dbReference type="GeneID" id="37042125"/>
<dbReference type="InterPro" id="IPR003604">
    <property type="entry name" value="Matrin/U1-like-C_Znf_C2H2"/>
</dbReference>
<dbReference type="STRING" id="215250.A0A316YUA4"/>
<keyword evidence="13" id="KW-1185">Reference proteome</keyword>
<evidence type="ECO:0000256" key="4">
    <source>
        <dbReference type="ARBA" id="ARBA00022723"/>
    </source>
</evidence>
<dbReference type="InterPro" id="IPR000690">
    <property type="entry name" value="Matrin/U1-C_Znf_C2H2"/>
</dbReference>
<dbReference type="PANTHER" id="PTHR12786:SF2">
    <property type="entry name" value="SPLICING FACTOR 3A SUBUNIT 3"/>
    <property type="match status" value="1"/>
</dbReference>
<evidence type="ECO:0000259" key="11">
    <source>
        <dbReference type="PROSITE" id="PS50171"/>
    </source>
</evidence>
<feature type="compositionally biased region" description="Basic and acidic residues" evidence="9">
    <location>
        <begin position="364"/>
        <end position="391"/>
    </location>
</feature>
<dbReference type="GO" id="GO:0005681">
    <property type="term" value="C:spliceosomal complex"/>
    <property type="evidence" value="ECO:0007669"/>
    <property type="project" value="InterPro"/>
</dbReference>
<evidence type="ECO:0000313" key="12">
    <source>
        <dbReference type="EMBL" id="PWN92636.1"/>
    </source>
</evidence>
<organism evidence="12 13">
    <name type="scientific">Acaromyces ingoldii</name>
    <dbReference type="NCBI Taxonomy" id="215250"/>
    <lineage>
        <taxon>Eukaryota</taxon>
        <taxon>Fungi</taxon>
        <taxon>Dikarya</taxon>
        <taxon>Basidiomycota</taxon>
        <taxon>Ustilaginomycotina</taxon>
        <taxon>Exobasidiomycetes</taxon>
        <taxon>Exobasidiales</taxon>
        <taxon>Cryptobasidiaceae</taxon>
        <taxon>Acaromyces</taxon>
    </lineage>
</organism>
<accession>A0A316YUA4</accession>
<evidence type="ECO:0000256" key="1">
    <source>
        <dbReference type="ARBA" id="ARBA00004123"/>
    </source>
</evidence>
<dbReference type="AlphaFoldDB" id="A0A316YUA4"/>
<keyword evidence="3" id="KW-0597">Phosphoprotein</keyword>
<dbReference type="SUPFAM" id="SSF57667">
    <property type="entry name" value="beta-beta-alpha zinc fingers"/>
    <property type="match status" value="1"/>
</dbReference>
<dbReference type="PROSITE" id="PS50171">
    <property type="entry name" value="ZF_MATRIN"/>
    <property type="match status" value="1"/>
</dbReference>
<keyword evidence="6" id="KW-0862">Zinc</keyword>
<dbReference type="GO" id="GO:0003723">
    <property type="term" value="F:RNA binding"/>
    <property type="evidence" value="ECO:0007669"/>
    <property type="project" value="InterPro"/>
</dbReference>
<dbReference type="FunCoup" id="A0A316YUA4">
    <property type="interactions" value="1006"/>
</dbReference>
<dbReference type="EMBL" id="KZ819634">
    <property type="protein sequence ID" value="PWN92636.1"/>
    <property type="molecule type" value="Genomic_DNA"/>
</dbReference>
<evidence type="ECO:0000313" key="13">
    <source>
        <dbReference type="Proteomes" id="UP000245768"/>
    </source>
</evidence>
<evidence type="ECO:0008006" key="14">
    <source>
        <dbReference type="Google" id="ProtNLM"/>
    </source>
</evidence>
<name>A0A316YUA4_9BASI</name>
<dbReference type="GO" id="GO:0008270">
    <property type="term" value="F:zinc ion binding"/>
    <property type="evidence" value="ECO:0007669"/>
    <property type="project" value="UniProtKB-KW"/>
</dbReference>
<dbReference type="RefSeq" id="XP_025379834.1">
    <property type="nucleotide sequence ID" value="XM_025520209.1"/>
</dbReference>
<evidence type="ECO:0000256" key="2">
    <source>
        <dbReference type="ARBA" id="ARBA00008776"/>
    </source>
</evidence>
<evidence type="ECO:0000256" key="6">
    <source>
        <dbReference type="ARBA" id="ARBA00022833"/>
    </source>
</evidence>
<evidence type="ECO:0000259" key="10">
    <source>
        <dbReference type="PROSITE" id="PS50157"/>
    </source>
</evidence>
<evidence type="ECO:0000256" key="5">
    <source>
        <dbReference type="ARBA" id="ARBA00022771"/>
    </source>
</evidence>
<dbReference type="Pfam" id="PF12874">
    <property type="entry name" value="zf-met"/>
    <property type="match status" value="1"/>
</dbReference>
<keyword evidence="7" id="KW-0539">Nucleus</keyword>
<keyword evidence="4" id="KW-0479">Metal-binding</keyword>
<dbReference type="InterPro" id="IPR024598">
    <property type="entry name" value="SF3a60/Prp9_C"/>
</dbReference>
<dbReference type="InterPro" id="IPR031774">
    <property type="entry name" value="SF3A3_dom"/>
</dbReference>
<feature type="region of interest" description="Disordered" evidence="9">
    <location>
        <begin position="296"/>
        <end position="334"/>
    </location>
</feature>
<proteinExistence type="inferred from homology"/>
<feature type="region of interest" description="Disordered" evidence="9">
    <location>
        <begin position="364"/>
        <end position="421"/>
    </location>
</feature>
<evidence type="ECO:0000256" key="7">
    <source>
        <dbReference type="ARBA" id="ARBA00023242"/>
    </source>
</evidence>
<dbReference type="PROSITE" id="PS50157">
    <property type="entry name" value="ZINC_FINGER_C2H2_2"/>
    <property type="match status" value="1"/>
</dbReference>